<accession>A0A210PVH0</accession>
<dbReference type="Proteomes" id="UP000242188">
    <property type="component" value="Unassembled WGS sequence"/>
</dbReference>
<feature type="chain" id="PRO_5011967589" description="Kazal-like domain-containing protein" evidence="2">
    <location>
        <begin position="27"/>
        <end position="108"/>
    </location>
</feature>
<proteinExistence type="predicted"/>
<evidence type="ECO:0008006" key="5">
    <source>
        <dbReference type="Google" id="ProtNLM"/>
    </source>
</evidence>
<keyword evidence="4" id="KW-1185">Reference proteome</keyword>
<keyword evidence="1" id="KW-0812">Transmembrane</keyword>
<evidence type="ECO:0000313" key="4">
    <source>
        <dbReference type="Proteomes" id="UP000242188"/>
    </source>
</evidence>
<keyword evidence="1" id="KW-0472">Membrane</keyword>
<feature type="signal peptide" evidence="2">
    <location>
        <begin position="1"/>
        <end position="26"/>
    </location>
</feature>
<reference evidence="3 4" key="1">
    <citation type="journal article" date="2017" name="Nat. Ecol. Evol.">
        <title>Scallop genome provides insights into evolution of bilaterian karyotype and development.</title>
        <authorList>
            <person name="Wang S."/>
            <person name="Zhang J."/>
            <person name="Jiao W."/>
            <person name="Li J."/>
            <person name="Xun X."/>
            <person name="Sun Y."/>
            <person name="Guo X."/>
            <person name="Huan P."/>
            <person name="Dong B."/>
            <person name="Zhang L."/>
            <person name="Hu X."/>
            <person name="Sun X."/>
            <person name="Wang J."/>
            <person name="Zhao C."/>
            <person name="Wang Y."/>
            <person name="Wang D."/>
            <person name="Huang X."/>
            <person name="Wang R."/>
            <person name="Lv J."/>
            <person name="Li Y."/>
            <person name="Zhang Z."/>
            <person name="Liu B."/>
            <person name="Lu W."/>
            <person name="Hui Y."/>
            <person name="Liang J."/>
            <person name="Zhou Z."/>
            <person name="Hou R."/>
            <person name="Li X."/>
            <person name="Liu Y."/>
            <person name="Li H."/>
            <person name="Ning X."/>
            <person name="Lin Y."/>
            <person name="Zhao L."/>
            <person name="Xing Q."/>
            <person name="Dou J."/>
            <person name="Li Y."/>
            <person name="Mao J."/>
            <person name="Guo H."/>
            <person name="Dou H."/>
            <person name="Li T."/>
            <person name="Mu C."/>
            <person name="Jiang W."/>
            <person name="Fu Q."/>
            <person name="Fu X."/>
            <person name="Miao Y."/>
            <person name="Liu J."/>
            <person name="Yu Q."/>
            <person name="Li R."/>
            <person name="Liao H."/>
            <person name="Li X."/>
            <person name="Kong Y."/>
            <person name="Jiang Z."/>
            <person name="Chourrout D."/>
            <person name="Li R."/>
            <person name="Bao Z."/>
        </authorList>
    </citation>
    <scope>NUCLEOTIDE SEQUENCE [LARGE SCALE GENOMIC DNA]</scope>
    <source>
        <strain evidence="3 4">PY_sf001</strain>
    </source>
</reference>
<protein>
    <recommendedName>
        <fullName evidence="5">Kazal-like domain-containing protein</fullName>
    </recommendedName>
</protein>
<dbReference type="AlphaFoldDB" id="A0A210PVH0"/>
<dbReference type="EMBL" id="NEDP02005461">
    <property type="protein sequence ID" value="OWF40488.1"/>
    <property type="molecule type" value="Genomic_DNA"/>
</dbReference>
<name>A0A210PVH0_MIZYE</name>
<feature type="transmembrane region" description="Helical" evidence="1">
    <location>
        <begin position="31"/>
        <end position="48"/>
    </location>
</feature>
<evidence type="ECO:0000256" key="2">
    <source>
        <dbReference type="SAM" id="SignalP"/>
    </source>
</evidence>
<comment type="caution">
    <text evidence="3">The sequence shown here is derived from an EMBL/GenBank/DDBJ whole genome shotgun (WGS) entry which is preliminary data.</text>
</comment>
<keyword evidence="2" id="KW-0732">Signal</keyword>
<keyword evidence="1" id="KW-1133">Transmembrane helix</keyword>
<evidence type="ECO:0000313" key="3">
    <source>
        <dbReference type="EMBL" id="OWF40488.1"/>
    </source>
</evidence>
<evidence type="ECO:0000256" key="1">
    <source>
        <dbReference type="SAM" id="Phobius"/>
    </source>
</evidence>
<sequence>MSRLKQLYCLALILTLTAVQLRPVASDIDGGVLVGCGLINLFFFRKGIDRGKSNNENKGAIDLATAICTQENIPTPQDIPECVRCRLISDPTLCVAPCNLVFQTLCTA</sequence>
<organism evidence="3 4">
    <name type="scientific">Mizuhopecten yessoensis</name>
    <name type="common">Japanese scallop</name>
    <name type="synonym">Patinopecten yessoensis</name>
    <dbReference type="NCBI Taxonomy" id="6573"/>
    <lineage>
        <taxon>Eukaryota</taxon>
        <taxon>Metazoa</taxon>
        <taxon>Spiralia</taxon>
        <taxon>Lophotrochozoa</taxon>
        <taxon>Mollusca</taxon>
        <taxon>Bivalvia</taxon>
        <taxon>Autobranchia</taxon>
        <taxon>Pteriomorphia</taxon>
        <taxon>Pectinida</taxon>
        <taxon>Pectinoidea</taxon>
        <taxon>Pectinidae</taxon>
        <taxon>Mizuhopecten</taxon>
    </lineage>
</organism>
<gene>
    <name evidence="3" type="ORF">KP79_PYT19030</name>
</gene>